<dbReference type="InterPro" id="IPR036162">
    <property type="entry name" value="Resolvase-like_N_sf"/>
</dbReference>
<dbReference type="InterPro" id="IPR038109">
    <property type="entry name" value="DNA_bind_recomb_sf"/>
</dbReference>
<dbReference type="Gene3D" id="3.40.50.1390">
    <property type="entry name" value="Resolvase, N-terminal catalytic domain"/>
    <property type="match status" value="1"/>
</dbReference>
<feature type="coiled-coil region" evidence="1">
    <location>
        <begin position="379"/>
        <end position="406"/>
    </location>
</feature>
<keyword evidence="5" id="KW-1185">Reference proteome</keyword>
<dbReference type="InterPro" id="IPR011109">
    <property type="entry name" value="DNA_bind_recombinase_dom"/>
</dbReference>
<dbReference type="InterPro" id="IPR050639">
    <property type="entry name" value="SSR_resolvase"/>
</dbReference>
<evidence type="ECO:0000256" key="1">
    <source>
        <dbReference type="SAM" id="Coils"/>
    </source>
</evidence>
<dbReference type="SUPFAM" id="SSF53041">
    <property type="entry name" value="Resolvase-like"/>
    <property type="match status" value="1"/>
</dbReference>
<dbReference type="RefSeq" id="WP_307325476.1">
    <property type="nucleotide sequence ID" value="NZ_JAUSUG010000008.1"/>
</dbReference>
<evidence type="ECO:0000259" key="3">
    <source>
        <dbReference type="PROSITE" id="PS51737"/>
    </source>
</evidence>
<dbReference type="InterPro" id="IPR006119">
    <property type="entry name" value="Resolv_N"/>
</dbReference>
<evidence type="ECO:0000313" key="4">
    <source>
        <dbReference type="EMBL" id="MDQ0254889.1"/>
    </source>
</evidence>
<dbReference type="PROSITE" id="PS51736">
    <property type="entry name" value="RECOMBINASES_3"/>
    <property type="match status" value="1"/>
</dbReference>
<organism evidence="4 5">
    <name type="scientific">Evansella vedderi</name>
    <dbReference type="NCBI Taxonomy" id="38282"/>
    <lineage>
        <taxon>Bacteria</taxon>
        <taxon>Bacillati</taxon>
        <taxon>Bacillota</taxon>
        <taxon>Bacilli</taxon>
        <taxon>Bacillales</taxon>
        <taxon>Bacillaceae</taxon>
        <taxon>Evansella</taxon>
    </lineage>
</organism>
<feature type="domain" description="Resolvase/invertase-type recombinase catalytic" evidence="2">
    <location>
        <begin position="4"/>
        <end position="152"/>
    </location>
</feature>
<dbReference type="Gene3D" id="3.90.1750.20">
    <property type="entry name" value="Putative Large Serine Recombinase, Chain B, Domain 2"/>
    <property type="match status" value="1"/>
</dbReference>
<name>A0ABT9ZVJ3_9BACI</name>
<dbReference type="SMART" id="SM00857">
    <property type="entry name" value="Resolvase"/>
    <property type="match status" value="1"/>
</dbReference>
<protein>
    <submittedName>
        <fullName evidence="4">Site-specific DNA recombinase</fullName>
    </submittedName>
</protein>
<evidence type="ECO:0000313" key="5">
    <source>
        <dbReference type="Proteomes" id="UP001230005"/>
    </source>
</evidence>
<dbReference type="Pfam" id="PF07508">
    <property type="entry name" value="Recombinase"/>
    <property type="match status" value="1"/>
</dbReference>
<evidence type="ECO:0000259" key="2">
    <source>
        <dbReference type="PROSITE" id="PS51736"/>
    </source>
</evidence>
<reference evidence="4 5" key="1">
    <citation type="submission" date="2023-07" db="EMBL/GenBank/DDBJ databases">
        <title>Genomic Encyclopedia of Type Strains, Phase IV (KMG-IV): sequencing the most valuable type-strain genomes for metagenomic binning, comparative biology and taxonomic classification.</title>
        <authorList>
            <person name="Goeker M."/>
        </authorList>
    </citation>
    <scope>NUCLEOTIDE SEQUENCE [LARGE SCALE GENOMIC DNA]</scope>
    <source>
        <strain evidence="4 5">DSM 9768</strain>
    </source>
</reference>
<gene>
    <name evidence="4" type="ORF">J2S74_002271</name>
</gene>
<accession>A0ABT9ZVJ3</accession>
<proteinExistence type="predicted"/>
<keyword evidence="1" id="KW-0175">Coiled coil</keyword>
<feature type="domain" description="Recombinase" evidence="3">
    <location>
        <begin position="160"/>
        <end position="266"/>
    </location>
</feature>
<comment type="caution">
    <text evidence="4">The sequence shown here is derived from an EMBL/GenBank/DDBJ whole genome shotgun (WGS) entry which is preliminary data.</text>
</comment>
<dbReference type="PROSITE" id="PS51737">
    <property type="entry name" value="RECOMBINASE_DNA_BIND"/>
    <property type="match status" value="1"/>
</dbReference>
<dbReference type="PANTHER" id="PTHR30461">
    <property type="entry name" value="DNA-INVERTASE FROM LAMBDOID PROPHAGE"/>
    <property type="match status" value="1"/>
</dbReference>
<dbReference type="Pfam" id="PF00239">
    <property type="entry name" value="Resolvase"/>
    <property type="match status" value="1"/>
</dbReference>
<dbReference type="EMBL" id="JAUSUG010000008">
    <property type="protein sequence ID" value="MDQ0254889.1"/>
    <property type="molecule type" value="Genomic_DNA"/>
</dbReference>
<dbReference type="PANTHER" id="PTHR30461:SF23">
    <property type="entry name" value="DNA RECOMBINASE-RELATED"/>
    <property type="match status" value="1"/>
</dbReference>
<dbReference type="Proteomes" id="UP001230005">
    <property type="component" value="Unassembled WGS sequence"/>
</dbReference>
<dbReference type="CDD" id="cd03768">
    <property type="entry name" value="SR_ResInv"/>
    <property type="match status" value="1"/>
</dbReference>
<sequence length="465" mass="54814">MKKRIAAYVRVSTKERAEEGFSIPAQRERLKNFCLSQDWGEEIDYFVDDGWSAKDLNRPKINELIKDVKRGKVDVVLVYRLDRLTRSVQDLYDLLKLFEKHNVAFRSATEIYDTTTAMGRLFITLVAALAQWERENLGERVTYVIEEMIDSGKRPGGKSAYGYRFKGHDFNADIHEEEAKIVKKIFEWYAEGYGYRSIAKRLNELNVPTRTGVPWAPQTIRSMLINDIYIGNYRWGTKEREKTHKPIISEALFYKVQQLLANNIGNKERKGKFPLTGILKCGHCNENNMQGNYDKRDDRTYYRCLSCNRMTHDERILEALLSELEMLIASKEYFMKKFDRTKTENEDDFKTINGKLTKIRAQKDKWYDLYVDDNNPIPKEDLFERINKLNEQENELQLQLADIDIDIETPEEKYERIKKLTDFRKVFFASDQIQQKDLLAEIIEKVVITRERGRNKPIDMDVILK</sequence>